<dbReference type="PANTHER" id="PTHR43317">
    <property type="entry name" value="THERMOSPERMINE SYNTHASE ACAULIS5"/>
    <property type="match status" value="1"/>
</dbReference>
<dbReference type="CDD" id="cd02440">
    <property type="entry name" value="AdoMet_MTases"/>
    <property type="match status" value="1"/>
</dbReference>
<reference evidence="3" key="2">
    <citation type="submission" date="2023-05" db="EMBL/GenBank/DDBJ databases">
        <authorList>
            <consortium name="Lawrence Berkeley National Laboratory"/>
            <person name="Steindorff A."/>
            <person name="Hensen N."/>
            <person name="Bonometti L."/>
            <person name="Westerberg I."/>
            <person name="Brannstrom I.O."/>
            <person name="Guillou S."/>
            <person name="Cros-Aarteil S."/>
            <person name="Calhoun S."/>
            <person name="Haridas S."/>
            <person name="Kuo A."/>
            <person name="Mondo S."/>
            <person name="Pangilinan J."/>
            <person name="Riley R."/>
            <person name="Labutti K."/>
            <person name="Andreopoulos B."/>
            <person name="Lipzen A."/>
            <person name="Chen C."/>
            <person name="Yanf M."/>
            <person name="Daum C."/>
            <person name="Ng V."/>
            <person name="Clum A."/>
            <person name="Ohm R."/>
            <person name="Martin F."/>
            <person name="Silar P."/>
            <person name="Natvig D."/>
            <person name="Lalanne C."/>
            <person name="Gautier V."/>
            <person name="Ament-Velasquez S.L."/>
            <person name="Kruys A."/>
            <person name="Hutchinson M.I."/>
            <person name="Powell A.J."/>
            <person name="Barry K."/>
            <person name="Miller A.N."/>
            <person name="Grigoriev I.V."/>
            <person name="Debuchy R."/>
            <person name="Gladieux P."/>
            <person name="Thoren M.H."/>
            <person name="Johannesson H."/>
        </authorList>
    </citation>
    <scope>NUCLEOTIDE SEQUENCE</scope>
    <source>
        <strain evidence="3">CBS 508.74</strain>
    </source>
</reference>
<dbReference type="EMBL" id="MU853367">
    <property type="protein sequence ID" value="KAK4107948.1"/>
    <property type="molecule type" value="Genomic_DNA"/>
</dbReference>
<dbReference type="GO" id="GO:0006596">
    <property type="term" value="P:polyamine biosynthetic process"/>
    <property type="evidence" value="ECO:0007669"/>
    <property type="project" value="UniProtKB-KW"/>
</dbReference>
<evidence type="ECO:0000313" key="4">
    <source>
        <dbReference type="Proteomes" id="UP001302812"/>
    </source>
</evidence>
<evidence type="ECO:0000256" key="2">
    <source>
        <dbReference type="SAM" id="MobiDB-lite"/>
    </source>
</evidence>
<dbReference type="GO" id="GO:0032259">
    <property type="term" value="P:methylation"/>
    <property type="evidence" value="ECO:0007669"/>
    <property type="project" value="UniProtKB-KW"/>
</dbReference>
<comment type="caution">
    <text evidence="3">The sequence shown here is derived from an EMBL/GenBank/DDBJ whole genome shotgun (WGS) entry which is preliminary data.</text>
</comment>
<keyword evidence="1" id="KW-0620">Polyamine biosynthesis</keyword>
<keyword evidence="4" id="KW-1185">Reference proteome</keyword>
<dbReference type="RefSeq" id="XP_064665518.1">
    <property type="nucleotide sequence ID" value="XM_064816235.1"/>
</dbReference>
<feature type="compositionally biased region" description="Low complexity" evidence="2">
    <location>
        <begin position="1"/>
        <end position="29"/>
    </location>
</feature>
<feature type="compositionally biased region" description="Basic and acidic residues" evidence="2">
    <location>
        <begin position="548"/>
        <end position="566"/>
    </location>
</feature>
<feature type="region of interest" description="Disordered" evidence="2">
    <location>
        <begin position="1"/>
        <end position="32"/>
    </location>
</feature>
<dbReference type="FunFam" id="3.40.50.150:FF:000288">
    <property type="entry name" value="Spermine/spermidine synthase, putative"/>
    <property type="match status" value="1"/>
</dbReference>
<dbReference type="Pfam" id="PF01564">
    <property type="entry name" value="Spermine_synth"/>
    <property type="match status" value="1"/>
</dbReference>
<gene>
    <name evidence="3" type="ORF">N656DRAFT_784716</name>
</gene>
<proteinExistence type="predicted"/>
<dbReference type="Proteomes" id="UP001302812">
    <property type="component" value="Unassembled WGS sequence"/>
</dbReference>
<name>A0AAN6QD16_9PEZI</name>
<keyword evidence="3" id="KW-0489">Methyltransferase</keyword>
<feature type="region of interest" description="Disordered" evidence="2">
    <location>
        <begin position="546"/>
        <end position="566"/>
    </location>
</feature>
<dbReference type="InterPro" id="IPR029063">
    <property type="entry name" value="SAM-dependent_MTases_sf"/>
</dbReference>
<sequence length="603" mass="65639">MAPKSSSSNKKSKASSSKSSVPSIDSSSSFTPENFERELKALAAKAKTETWGKWAKEQSSIYVKAFVLLSLIAAYSTVSQLALSPVYGSIPAARWHDKLLMAACFAGWSANLFLERALPFKPALLLPVIAIYIPAVQSFLGKASGVLTASWGPLVTEAVTLFPLVGLSAACVATYLDAADLSKLPGWLADAAPGLGSYGFFKAAEKVLRGIIEAYVGRTLFSTRMGMELLLAASYTLVAPSKLLVWTVPALVHTALFNTHVPTPMALSALNRGLAPVGHVVLDRQESITGYLSVIDSLKDGYRVMRCDHSLLGGEWVKLLGQGQFKGNQVAEPIYGVFAMLEAVRLVKTAKPIRDDKAKALVIGLGIGTTPAALVAHGIDTTVVEIDPVVHKFASKYFQLPSNHTAVIEDAVSYTSRLASNESGARFDYIIHDVFTGGAEPIALFTLEFLENLSALLKPEGVVAINYAGDFALPPPRIVVNTIKSVFPTCRLFREHPRNETDFAQTNRDFTNMVIFCTKQRGNLSFRKPNQRDLLNSPSRQAFLPPQHEVKRSDFAKSDESEGGDEILRRNATEGLAKWHEMSALGHWTVMRTVLPEVVWEAW</sequence>
<evidence type="ECO:0000313" key="3">
    <source>
        <dbReference type="EMBL" id="KAK4107948.1"/>
    </source>
</evidence>
<reference evidence="3" key="1">
    <citation type="journal article" date="2023" name="Mol. Phylogenet. Evol.">
        <title>Genome-scale phylogeny and comparative genomics of the fungal order Sordariales.</title>
        <authorList>
            <person name="Hensen N."/>
            <person name="Bonometti L."/>
            <person name="Westerberg I."/>
            <person name="Brannstrom I.O."/>
            <person name="Guillou S."/>
            <person name="Cros-Aarteil S."/>
            <person name="Calhoun S."/>
            <person name="Haridas S."/>
            <person name="Kuo A."/>
            <person name="Mondo S."/>
            <person name="Pangilinan J."/>
            <person name="Riley R."/>
            <person name="LaButti K."/>
            <person name="Andreopoulos B."/>
            <person name="Lipzen A."/>
            <person name="Chen C."/>
            <person name="Yan M."/>
            <person name="Daum C."/>
            <person name="Ng V."/>
            <person name="Clum A."/>
            <person name="Steindorff A."/>
            <person name="Ohm R.A."/>
            <person name="Martin F."/>
            <person name="Silar P."/>
            <person name="Natvig D.O."/>
            <person name="Lalanne C."/>
            <person name="Gautier V."/>
            <person name="Ament-Velasquez S.L."/>
            <person name="Kruys A."/>
            <person name="Hutchinson M.I."/>
            <person name="Powell A.J."/>
            <person name="Barry K."/>
            <person name="Miller A.N."/>
            <person name="Grigoriev I.V."/>
            <person name="Debuchy R."/>
            <person name="Gladieux P."/>
            <person name="Hiltunen Thoren M."/>
            <person name="Johannesson H."/>
        </authorList>
    </citation>
    <scope>NUCLEOTIDE SEQUENCE</scope>
    <source>
        <strain evidence="3">CBS 508.74</strain>
    </source>
</reference>
<dbReference type="GeneID" id="89940360"/>
<dbReference type="GO" id="GO:0008168">
    <property type="term" value="F:methyltransferase activity"/>
    <property type="evidence" value="ECO:0007669"/>
    <property type="project" value="UniProtKB-KW"/>
</dbReference>
<organism evidence="3 4">
    <name type="scientific">Canariomyces notabilis</name>
    <dbReference type="NCBI Taxonomy" id="2074819"/>
    <lineage>
        <taxon>Eukaryota</taxon>
        <taxon>Fungi</taxon>
        <taxon>Dikarya</taxon>
        <taxon>Ascomycota</taxon>
        <taxon>Pezizomycotina</taxon>
        <taxon>Sordariomycetes</taxon>
        <taxon>Sordariomycetidae</taxon>
        <taxon>Sordariales</taxon>
        <taxon>Chaetomiaceae</taxon>
        <taxon>Canariomyces</taxon>
    </lineage>
</organism>
<dbReference type="SUPFAM" id="SSF53335">
    <property type="entry name" value="S-adenosyl-L-methionine-dependent methyltransferases"/>
    <property type="match status" value="1"/>
</dbReference>
<keyword evidence="3" id="KW-0808">Transferase</keyword>
<accession>A0AAN6QD16</accession>
<dbReference type="NCBIfam" id="NF037959">
    <property type="entry name" value="MFS_SpdSyn"/>
    <property type="match status" value="1"/>
</dbReference>
<evidence type="ECO:0000256" key="1">
    <source>
        <dbReference type="ARBA" id="ARBA00023115"/>
    </source>
</evidence>
<dbReference type="AlphaFoldDB" id="A0AAN6QD16"/>
<dbReference type="Gene3D" id="3.40.50.150">
    <property type="entry name" value="Vaccinia Virus protein VP39"/>
    <property type="match status" value="1"/>
</dbReference>
<dbReference type="GO" id="GO:0010487">
    <property type="term" value="F:thermospermine synthase activity"/>
    <property type="evidence" value="ECO:0007669"/>
    <property type="project" value="TreeGrafter"/>
</dbReference>
<protein>
    <submittedName>
        <fullName evidence="3">S-adenosyl-L-methionine-dependent methyltransferase</fullName>
    </submittedName>
</protein>
<dbReference type="PANTHER" id="PTHR43317:SF1">
    <property type="entry name" value="THERMOSPERMINE SYNTHASE ACAULIS5"/>
    <property type="match status" value="1"/>
</dbReference>